<evidence type="ECO:0000256" key="1">
    <source>
        <dbReference type="ARBA" id="ARBA00006640"/>
    </source>
</evidence>
<dbReference type="InterPro" id="IPR001911">
    <property type="entry name" value="Ribosomal_bS21"/>
</dbReference>
<evidence type="ECO:0000313" key="5">
    <source>
        <dbReference type="EMBL" id="GAA95780.1"/>
    </source>
</evidence>
<gene>
    <name evidence="5" type="primary">Mo02437</name>
    <name evidence="5" type="ORF">E5Q_02437</name>
</gene>
<dbReference type="GO" id="GO:0003735">
    <property type="term" value="F:structural constituent of ribosome"/>
    <property type="evidence" value="ECO:0007669"/>
    <property type="project" value="InterPro"/>
</dbReference>
<reference evidence="5 6" key="2">
    <citation type="journal article" date="2012" name="Open Biol.">
        <title>Characteristics of nucleosomes and linker DNA regions on the genome of the basidiomycete Mixia osmundae revealed by mono- and dinucleosome mapping.</title>
        <authorList>
            <person name="Nishida H."/>
            <person name="Kondo S."/>
            <person name="Matsumoto T."/>
            <person name="Suzuki Y."/>
            <person name="Yoshikawa H."/>
            <person name="Taylor T.D."/>
            <person name="Sugiyama J."/>
        </authorList>
    </citation>
    <scope>NUCLEOTIDE SEQUENCE [LARGE SCALE GENOMIC DNA]</scope>
    <source>
        <strain evidence="6">CBS 9802 / IAM 14324 / JCM 22182 / KY 12970</strain>
    </source>
</reference>
<reference evidence="5 6" key="1">
    <citation type="journal article" date="2011" name="J. Gen. Appl. Microbiol.">
        <title>Draft genome sequencing of the enigmatic basidiomycete Mixia osmundae.</title>
        <authorList>
            <person name="Nishida H."/>
            <person name="Nagatsuka Y."/>
            <person name="Sugiyama J."/>
        </authorList>
    </citation>
    <scope>NUCLEOTIDE SEQUENCE [LARGE SCALE GENOMIC DNA]</scope>
    <source>
        <strain evidence="6">CBS 9802 / IAM 14324 / JCM 22182 / KY 12970</strain>
    </source>
</reference>
<sequence>MRCSCIARWKATSGVWQPVSPAPRLTSQQVLDTVRASAPGEQKVPIRGDESDLPSFSGLAPRRGPRIEAYKPAHLQAQESSRSGGFTRRTPDELWKAASAPSTVQHAISPVMPATSRSVEVRGDLSRTYANLRGILNKSDIRSELRLQERYEKPKFTRQRLKSERHRRRFGAAVSEKVGAVLLMKSRGM</sequence>
<protein>
    <recommendedName>
        <fullName evidence="7">Ribosomal protein S21</fullName>
    </recommendedName>
</protein>
<dbReference type="InterPro" id="IPR052837">
    <property type="entry name" value="Mitoribosomal_bS21"/>
</dbReference>
<dbReference type="eggNOG" id="ENOG502SYGP">
    <property type="taxonomic scope" value="Eukaryota"/>
</dbReference>
<comment type="caution">
    <text evidence="5">The sequence shown here is derived from an EMBL/GenBank/DDBJ whole genome shotgun (WGS) entry which is preliminary data.</text>
</comment>
<dbReference type="PANTHER" id="PTHR41237:SF1">
    <property type="entry name" value="SMALL RIBOSOMAL SUBUNIT PROTEIN BS21M"/>
    <property type="match status" value="1"/>
</dbReference>
<dbReference type="RefSeq" id="XP_014567228.1">
    <property type="nucleotide sequence ID" value="XM_014711742.1"/>
</dbReference>
<organism evidence="5 6">
    <name type="scientific">Mixia osmundae (strain CBS 9802 / IAM 14324 / JCM 22182 / KY 12970)</name>
    <dbReference type="NCBI Taxonomy" id="764103"/>
    <lineage>
        <taxon>Eukaryota</taxon>
        <taxon>Fungi</taxon>
        <taxon>Dikarya</taxon>
        <taxon>Basidiomycota</taxon>
        <taxon>Pucciniomycotina</taxon>
        <taxon>Mixiomycetes</taxon>
        <taxon>Mixiales</taxon>
        <taxon>Mixiaceae</taxon>
        <taxon>Mixia</taxon>
    </lineage>
</organism>
<dbReference type="HOGENOM" id="CLU_1434766_0_0_1"/>
<comment type="similarity">
    <text evidence="1">Belongs to the bacterial ribosomal protein bS21 family.</text>
</comment>
<feature type="region of interest" description="Disordered" evidence="4">
    <location>
        <begin position="36"/>
        <end position="56"/>
    </location>
</feature>
<name>G7DYX0_MIXOS</name>
<evidence type="ECO:0000313" key="6">
    <source>
        <dbReference type="Proteomes" id="UP000009131"/>
    </source>
</evidence>
<dbReference type="GO" id="GO:0005840">
    <property type="term" value="C:ribosome"/>
    <property type="evidence" value="ECO:0007669"/>
    <property type="project" value="UniProtKB-KW"/>
</dbReference>
<evidence type="ECO:0000256" key="4">
    <source>
        <dbReference type="SAM" id="MobiDB-lite"/>
    </source>
</evidence>
<dbReference type="OrthoDB" id="2501249at2759"/>
<evidence type="ECO:0000256" key="2">
    <source>
        <dbReference type="ARBA" id="ARBA00022980"/>
    </source>
</evidence>
<dbReference type="PANTHER" id="PTHR41237">
    <property type="entry name" value="37S RIBOSOMAL PROTEIN MRP21, MITOCHONDRIAL"/>
    <property type="match status" value="1"/>
</dbReference>
<dbReference type="InParanoid" id="G7DYX0"/>
<dbReference type="STRING" id="764103.G7DYX0"/>
<proteinExistence type="inferred from homology"/>
<keyword evidence="6" id="KW-1185">Reference proteome</keyword>
<dbReference type="Proteomes" id="UP000009131">
    <property type="component" value="Unassembled WGS sequence"/>
</dbReference>
<keyword evidence="2" id="KW-0689">Ribosomal protein</keyword>
<dbReference type="AlphaFoldDB" id="G7DYX0"/>
<dbReference type="GO" id="GO:0006412">
    <property type="term" value="P:translation"/>
    <property type="evidence" value="ECO:0007669"/>
    <property type="project" value="InterPro"/>
</dbReference>
<evidence type="ECO:0008006" key="7">
    <source>
        <dbReference type="Google" id="ProtNLM"/>
    </source>
</evidence>
<dbReference type="EMBL" id="BABT02000063">
    <property type="protein sequence ID" value="GAA95780.1"/>
    <property type="molecule type" value="Genomic_DNA"/>
</dbReference>
<accession>G7DYX0</accession>
<keyword evidence="3" id="KW-0687">Ribonucleoprotein</keyword>
<dbReference type="Pfam" id="PF01165">
    <property type="entry name" value="Ribosomal_S21"/>
    <property type="match status" value="1"/>
</dbReference>
<dbReference type="GO" id="GO:1990904">
    <property type="term" value="C:ribonucleoprotein complex"/>
    <property type="evidence" value="ECO:0007669"/>
    <property type="project" value="UniProtKB-KW"/>
</dbReference>
<evidence type="ECO:0000256" key="3">
    <source>
        <dbReference type="ARBA" id="ARBA00023274"/>
    </source>
</evidence>